<reference evidence="6" key="1">
    <citation type="submission" date="2017-01" db="EMBL/GenBank/DDBJ databases">
        <authorList>
            <person name="Varghese N."/>
            <person name="Submissions S."/>
        </authorList>
    </citation>
    <scope>NUCLEOTIDE SEQUENCE [LARGE SCALE GENOMIC DNA]</scope>
    <source>
        <strain evidence="6">ATCC 51758</strain>
    </source>
</reference>
<keyword evidence="2" id="KW-0479">Metal-binding</keyword>
<evidence type="ECO:0000256" key="1">
    <source>
        <dbReference type="ARBA" id="ARBA00005568"/>
    </source>
</evidence>
<dbReference type="STRING" id="34027.SAMN05421829_1208"/>
<protein>
    <submittedName>
        <fullName evidence="5">4-hydroxy-2-oxoheptanedioate aldolase</fullName>
    </submittedName>
</protein>
<evidence type="ECO:0000313" key="6">
    <source>
        <dbReference type="Proteomes" id="UP000186819"/>
    </source>
</evidence>
<dbReference type="InterPro" id="IPR015813">
    <property type="entry name" value="Pyrv/PenolPyrv_kinase-like_dom"/>
</dbReference>
<accession>A0A1N7BVV6</accession>
<dbReference type="RefSeq" id="WP_076604113.1">
    <property type="nucleotide sequence ID" value="NZ_FTMD01000020.1"/>
</dbReference>
<dbReference type="AlphaFoldDB" id="A0A1N7BVV6"/>
<gene>
    <name evidence="5" type="ORF">SAMN05421829_1208</name>
</gene>
<dbReference type="SUPFAM" id="SSF51621">
    <property type="entry name" value="Phosphoenolpyruvate/pyruvate domain"/>
    <property type="match status" value="1"/>
</dbReference>
<dbReference type="PANTHER" id="PTHR30502">
    <property type="entry name" value="2-KETO-3-DEOXY-L-RHAMNONATE ALDOLASE"/>
    <property type="match status" value="1"/>
</dbReference>
<dbReference type="EMBL" id="FTMD01000020">
    <property type="protein sequence ID" value="SIR55497.1"/>
    <property type="molecule type" value="Genomic_DNA"/>
</dbReference>
<dbReference type="InterPro" id="IPR005000">
    <property type="entry name" value="Aldolase/citrate-lyase_domain"/>
</dbReference>
<evidence type="ECO:0000256" key="2">
    <source>
        <dbReference type="ARBA" id="ARBA00022723"/>
    </source>
</evidence>
<dbReference type="InterPro" id="IPR040442">
    <property type="entry name" value="Pyrv_kinase-like_dom_sf"/>
</dbReference>
<organism evidence="5 6">
    <name type="scientific">Aromatoleum tolulyticum</name>
    <dbReference type="NCBI Taxonomy" id="34027"/>
    <lineage>
        <taxon>Bacteria</taxon>
        <taxon>Pseudomonadati</taxon>
        <taxon>Pseudomonadota</taxon>
        <taxon>Betaproteobacteria</taxon>
        <taxon>Rhodocyclales</taxon>
        <taxon>Rhodocyclaceae</taxon>
        <taxon>Aromatoleum</taxon>
    </lineage>
</organism>
<comment type="similarity">
    <text evidence="1">Belongs to the HpcH/HpaI aldolase family.</text>
</comment>
<dbReference type="PANTHER" id="PTHR30502:SF0">
    <property type="entry name" value="PHOSPHOENOLPYRUVATE CARBOXYLASE FAMILY PROTEIN"/>
    <property type="match status" value="1"/>
</dbReference>
<evidence type="ECO:0000259" key="4">
    <source>
        <dbReference type="Pfam" id="PF03328"/>
    </source>
</evidence>
<dbReference type="Proteomes" id="UP000186819">
    <property type="component" value="Unassembled WGS sequence"/>
</dbReference>
<feature type="domain" description="HpcH/HpaI aldolase/citrate lyase" evidence="4">
    <location>
        <begin position="27"/>
        <end position="237"/>
    </location>
</feature>
<dbReference type="Gene3D" id="3.20.20.60">
    <property type="entry name" value="Phosphoenolpyruvate-binding domains"/>
    <property type="match status" value="1"/>
</dbReference>
<proteinExistence type="inferred from homology"/>
<dbReference type="Pfam" id="PF03328">
    <property type="entry name" value="HpcH_HpaI"/>
    <property type="match status" value="1"/>
</dbReference>
<keyword evidence="3" id="KW-0456">Lyase</keyword>
<evidence type="ECO:0000256" key="3">
    <source>
        <dbReference type="ARBA" id="ARBA00023239"/>
    </source>
</evidence>
<dbReference type="GO" id="GO:0016832">
    <property type="term" value="F:aldehyde-lyase activity"/>
    <property type="evidence" value="ECO:0007669"/>
    <property type="project" value="TreeGrafter"/>
</dbReference>
<sequence>MLQSNELKAALAAGREVFGLINSLPLPLMTEMIGHAGFDFVILDLEHVGVNPQTLENMIRAAECAGTTALVRVPCVAPDVILRVLDAGAQGIVVPRVRSRAEAELAVASARYHPLGMRGIAGGRTTGFGTLTLPAYFERANRELMVVAMIEDRDGVEAIAEIVAVPGIDLVLEGAIDLSQSLGVPGDAQHPHVQAAVRRVAEACLARGVPFCAVPRAPGQYEGWRGQGVRAFLLGDDRACAFRAMKQLLAGFRASVAPACPPG</sequence>
<keyword evidence="6" id="KW-1185">Reference proteome</keyword>
<dbReference type="GO" id="GO:0046872">
    <property type="term" value="F:metal ion binding"/>
    <property type="evidence" value="ECO:0007669"/>
    <property type="project" value="UniProtKB-KW"/>
</dbReference>
<evidence type="ECO:0000313" key="5">
    <source>
        <dbReference type="EMBL" id="SIR55497.1"/>
    </source>
</evidence>
<dbReference type="OrthoDB" id="86160at2"/>
<dbReference type="InterPro" id="IPR050251">
    <property type="entry name" value="HpcH-HpaI_aldolase"/>
</dbReference>
<name>A0A1N7BVV6_9RHOO</name>
<dbReference type="GO" id="GO:0005737">
    <property type="term" value="C:cytoplasm"/>
    <property type="evidence" value="ECO:0007669"/>
    <property type="project" value="TreeGrafter"/>
</dbReference>